<keyword evidence="3" id="KW-0732">Signal</keyword>
<reference evidence="4 5" key="1">
    <citation type="journal article" date="2016" name="Nat. Commun.">
        <title>Thousands of microbial genomes shed light on interconnected biogeochemical processes in an aquifer system.</title>
        <authorList>
            <person name="Anantharaman K."/>
            <person name="Brown C.T."/>
            <person name="Hug L.A."/>
            <person name="Sharon I."/>
            <person name="Castelle C.J."/>
            <person name="Probst A.J."/>
            <person name="Thomas B.C."/>
            <person name="Singh A."/>
            <person name="Wilkins M.J."/>
            <person name="Karaoz U."/>
            <person name="Brodie E.L."/>
            <person name="Williams K.H."/>
            <person name="Hubbard S.S."/>
            <person name="Banfield J.F."/>
        </authorList>
    </citation>
    <scope>NUCLEOTIDE SEQUENCE [LARGE SCALE GENOMIC DNA]</scope>
</reference>
<gene>
    <name evidence="4" type="ORF">A3B10_00500</name>
</gene>
<evidence type="ECO:0000313" key="5">
    <source>
        <dbReference type="Proteomes" id="UP000177281"/>
    </source>
</evidence>
<dbReference type="EMBL" id="MFFB01000012">
    <property type="protein sequence ID" value="OGE94619.1"/>
    <property type="molecule type" value="Genomic_DNA"/>
</dbReference>
<comment type="caution">
    <text evidence="4">The sequence shown here is derived from an EMBL/GenBank/DDBJ whole genome shotgun (WGS) entry which is preliminary data.</text>
</comment>
<organism evidence="4 5">
    <name type="scientific">Candidatus Doudnabacteria bacterium RIFCSPLOWO2_01_FULL_44_21</name>
    <dbReference type="NCBI Taxonomy" id="1817841"/>
    <lineage>
        <taxon>Bacteria</taxon>
        <taxon>Candidatus Doudnaibacteriota</taxon>
    </lineage>
</organism>
<evidence type="ECO:0000256" key="1">
    <source>
        <dbReference type="SAM" id="MobiDB-lite"/>
    </source>
</evidence>
<keyword evidence="2" id="KW-0472">Membrane</keyword>
<dbReference type="AlphaFoldDB" id="A0A1F5PXI4"/>
<feature type="compositionally biased region" description="Pro residues" evidence="1">
    <location>
        <begin position="227"/>
        <end position="238"/>
    </location>
</feature>
<accession>A0A1F5PXI4</accession>
<feature type="signal peptide" evidence="3">
    <location>
        <begin position="1"/>
        <end position="22"/>
    </location>
</feature>
<dbReference type="STRING" id="1817841.A3B10_00500"/>
<sequence>MYKYLFIPIFAGLLVVSSSVLAVTKPSPDANFDSLSYNFYLYYDNGQIFADRDYAVKYDIVSAKFVEASPAANAYKLEISNFKSEVIKTVLFDPKHGDFNFVRGKITVKAPYTTSGMRASFYDNQNRQLVTIFINETALCNDNNSCNSAGGENETTCPSDCGPGKTPRPTVGPTQTLDEGPDILTIVLYAVGGLAVAVGAWFGWRWWKNKKEESFSPPPSTGGSPPLSVPPLPPSAGL</sequence>
<feature type="chain" id="PRO_5009520439" description="Cohesin domain-containing protein" evidence="3">
    <location>
        <begin position="23"/>
        <end position="238"/>
    </location>
</feature>
<dbReference type="Proteomes" id="UP000177281">
    <property type="component" value="Unassembled WGS sequence"/>
</dbReference>
<keyword evidence="2" id="KW-1133">Transmembrane helix</keyword>
<name>A0A1F5PXI4_9BACT</name>
<evidence type="ECO:0000256" key="2">
    <source>
        <dbReference type="SAM" id="Phobius"/>
    </source>
</evidence>
<feature type="compositionally biased region" description="Polar residues" evidence="1">
    <location>
        <begin position="148"/>
        <end position="158"/>
    </location>
</feature>
<evidence type="ECO:0008006" key="6">
    <source>
        <dbReference type="Google" id="ProtNLM"/>
    </source>
</evidence>
<keyword evidence="2" id="KW-0812">Transmembrane</keyword>
<protein>
    <recommendedName>
        <fullName evidence="6">Cohesin domain-containing protein</fullName>
    </recommendedName>
</protein>
<feature type="region of interest" description="Disordered" evidence="1">
    <location>
        <begin position="148"/>
        <end position="177"/>
    </location>
</feature>
<feature type="region of interest" description="Disordered" evidence="1">
    <location>
        <begin position="212"/>
        <end position="238"/>
    </location>
</feature>
<proteinExistence type="predicted"/>
<feature type="transmembrane region" description="Helical" evidence="2">
    <location>
        <begin position="183"/>
        <end position="204"/>
    </location>
</feature>
<evidence type="ECO:0000256" key="3">
    <source>
        <dbReference type="SAM" id="SignalP"/>
    </source>
</evidence>
<evidence type="ECO:0000313" key="4">
    <source>
        <dbReference type="EMBL" id="OGE94619.1"/>
    </source>
</evidence>